<comment type="caution">
    <text evidence="3">The sequence shown here is derived from an EMBL/GenBank/DDBJ whole genome shotgun (WGS) entry which is preliminary data.</text>
</comment>
<feature type="region of interest" description="Disordered" evidence="1">
    <location>
        <begin position="536"/>
        <end position="558"/>
    </location>
</feature>
<dbReference type="Proteomes" id="UP001465976">
    <property type="component" value="Unassembled WGS sequence"/>
</dbReference>
<dbReference type="EMBL" id="JBAHYK010000638">
    <property type="protein sequence ID" value="KAL0572359.1"/>
    <property type="molecule type" value="Genomic_DNA"/>
</dbReference>
<organism evidence="3 4">
    <name type="scientific">Marasmius crinis-equi</name>
    <dbReference type="NCBI Taxonomy" id="585013"/>
    <lineage>
        <taxon>Eukaryota</taxon>
        <taxon>Fungi</taxon>
        <taxon>Dikarya</taxon>
        <taxon>Basidiomycota</taxon>
        <taxon>Agaricomycotina</taxon>
        <taxon>Agaricomycetes</taxon>
        <taxon>Agaricomycetidae</taxon>
        <taxon>Agaricales</taxon>
        <taxon>Marasmiineae</taxon>
        <taxon>Marasmiaceae</taxon>
        <taxon>Marasmius</taxon>
    </lineage>
</organism>
<keyword evidence="4" id="KW-1185">Reference proteome</keyword>
<sequence>MSGFNWEAVCSRLNTEGPSGESSGVWDDFQNRSGSLRADEGNDAWKSWETHGRRAVVRKRESPMKKRHSRKGARGEGRSGGKNRSLRARLERAATTPTPEQPFPDDPDFLALQMDTQDGEEWDYGSLPRQPNAEDDALDDYISQFQSGAVEFIPVGTFLYVVQGWNPVKKEPNERWYHFQGRPVGDDIKIVCMCPAFLQRRTCVHRETYIEFRDERFCEVEGKIFRDGRVVWFWRELDSDDSGQGGRLWLNRFSVKSGRDDEDRVGKRALVAFLGSDAGLGKWTCSQCSSGCSHHTAAQNFFCEVLGIEKPANLDVEAADDGVLWFGDSNSVSHSEKSISYLPILPPPWAELPTDRQHYTRLSPASSIPSRILLSDESNRALCGLNRSITPDMAKTIKSCTIYTLTGSLTHEIELAQCPVCPHRKHCFIGPETRDLGLFNYNNSVLFTHELLDDYTSRYTSSETPFVAFVEAIGRVYKGRECNFVKEDLFRSVWFAYVNVQDFSHDMRCAKCGDAPESLIWDGVTLAFGKKHLSDSLAPPTLPGPNAPRRGQNYPKRPQLIQEDRGLPLRRLIRNWVKKAQLKKSTKAGFEDTDEETEDPSTSTTPLRLEDFEIVLGRLILVSKELALLFKRTFSLHATTDARMKRLYGVFFEQVAAEEYGLQMINARAILPLHEFIADPCWEKASKLIDIPALYKLLEAEYKSSGRYPADLVQASEWICGRARAILEGLSKAEPVLIPQEELPDADDWKEVCLQ</sequence>
<protein>
    <recommendedName>
        <fullName evidence="2">HMG domain-containing protein</fullName>
    </recommendedName>
</protein>
<name>A0ABR3FAU8_9AGAR</name>
<evidence type="ECO:0000259" key="2">
    <source>
        <dbReference type="Pfam" id="PF18717"/>
    </source>
</evidence>
<evidence type="ECO:0000313" key="3">
    <source>
        <dbReference type="EMBL" id="KAL0572359.1"/>
    </source>
</evidence>
<evidence type="ECO:0000313" key="4">
    <source>
        <dbReference type="Proteomes" id="UP001465976"/>
    </source>
</evidence>
<feature type="region of interest" description="Disordered" evidence="1">
    <location>
        <begin position="1"/>
        <end position="86"/>
    </location>
</feature>
<evidence type="ECO:0000256" key="1">
    <source>
        <dbReference type="SAM" id="MobiDB-lite"/>
    </source>
</evidence>
<feature type="compositionally biased region" description="Polar residues" evidence="1">
    <location>
        <begin position="12"/>
        <end position="22"/>
    </location>
</feature>
<accession>A0ABR3FAU8</accession>
<reference evidence="3 4" key="1">
    <citation type="submission" date="2024-02" db="EMBL/GenBank/DDBJ databases">
        <title>A draft genome for the cacao thread blight pathogen Marasmius crinis-equi.</title>
        <authorList>
            <person name="Cohen S.P."/>
            <person name="Baruah I.K."/>
            <person name="Amoako-Attah I."/>
            <person name="Bukari Y."/>
            <person name="Meinhardt L.W."/>
            <person name="Bailey B.A."/>
        </authorList>
    </citation>
    <scope>NUCLEOTIDE SEQUENCE [LARGE SCALE GENOMIC DNA]</scope>
    <source>
        <strain evidence="3 4">GH-76</strain>
    </source>
</reference>
<gene>
    <name evidence="3" type="ORF">V5O48_009594</name>
</gene>
<feature type="compositionally biased region" description="Basic and acidic residues" evidence="1">
    <location>
        <begin position="46"/>
        <end position="64"/>
    </location>
</feature>
<feature type="domain" description="HMG" evidence="2">
    <location>
        <begin position="379"/>
        <end position="497"/>
    </location>
</feature>
<feature type="region of interest" description="Disordered" evidence="1">
    <location>
        <begin position="92"/>
        <end position="111"/>
    </location>
</feature>
<proteinExistence type="predicted"/>
<dbReference type="Pfam" id="PF18717">
    <property type="entry name" value="CxC4"/>
    <property type="match status" value="1"/>
</dbReference>
<dbReference type="InterPro" id="IPR040648">
    <property type="entry name" value="HMGXB3_CxC4"/>
</dbReference>